<dbReference type="GO" id="GO:0004458">
    <property type="term" value="F:D-lactate dehydrogenase (cytochrome) activity"/>
    <property type="evidence" value="ECO:0007669"/>
    <property type="project" value="TreeGrafter"/>
</dbReference>
<dbReference type="Gene3D" id="3.30.465.10">
    <property type="match status" value="1"/>
</dbReference>
<evidence type="ECO:0000259" key="3">
    <source>
        <dbReference type="PROSITE" id="PS51387"/>
    </source>
</evidence>
<protein>
    <recommendedName>
        <fullName evidence="3">FAD-binding PCMH-type domain-containing protein</fullName>
    </recommendedName>
</protein>
<evidence type="ECO:0000313" key="4">
    <source>
        <dbReference type="EMBL" id="PKQ28725.1"/>
    </source>
</evidence>
<dbReference type="PANTHER" id="PTHR11748:SF111">
    <property type="entry name" value="D-LACTATE DEHYDROGENASE, MITOCHONDRIAL-RELATED"/>
    <property type="match status" value="1"/>
</dbReference>
<reference evidence="4 5" key="1">
    <citation type="journal article" date="2017" name="ISME J.">
        <title>Potential for microbial H2 and metal transformations associated with novel bacteria and archaea in deep terrestrial subsurface sediments.</title>
        <authorList>
            <person name="Hernsdorf A.W."/>
            <person name="Amano Y."/>
            <person name="Miyakawa K."/>
            <person name="Ise K."/>
            <person name="Suzuki Y."/>
            <person name="Anantharaman K."/>
            <person name="Probst A."/>
            <person name="Burstein D."/>
            <person name="Thomas B.C."/>
            <person name="Banfield J.F."/>
        </authorList>
    </citation>
    <scope>NUCLEOTIDE SEQUENCE [LARGE SCALE GENOMIC DNA]</scope>
    <source>
        <strain evidence="4">HGW-Actinobacteria-3</strain>
    </source>
</reference>
<feature type="domain" description="FAD-binding PCMH-type" evidence="3">
    <location>
        <begin position="68"/>
        <end position="252"/>
    </location>
</feature>
<dbReference type="PROSITE" id="PS51387">
    <property type="entry name" value="FAD_PCMH"/>
    <property type="match status" value="1"/>
</dbReference>
<evidence type="ECO:0000313" key="5">
    <source>
        <dbReference type="Proteomes" id="UP000233654"/>
    </source>
</evidence>
<dbReference type="InterPro" id="IPR016169">
    <property type="entry name" value="FAD-bd_PCMH_sub2"/>
</dbReference>
<dbReference type="EMBL" id="PHEX01000007">
    <property type="protein sequence ID" value="PKQ28725.1"/>
    <property type="molecule type" value="Genomic_DNA"/>
</dbReference>
<dbReference type="SUPFAM" id="SSF56176">
    <property type="entry name" value="FAD-binding/transporter-associated domain-like"/>
    <property type="match status" value="1"/>
</dbReference>
<comment type="similarity">
    <text evidence="1">Belongs to the FAD-binding oxidoreductase/transferase type 4 family.</text>
</comment>
<sequence length="539" mass="59629">MAKSRIREGLRARRVVHRPHVMEKDPEHNREENLGLALDDLREALGEEWATDAPSILCGYARDQSFKPASYPHIVAMPASVEEVQAIYRVANERLLDVMPFGTGLTTAGIALPSYGGILCDLRRMDNIVEIDGENMFATIEPGVNYLMLQAAAQRVGCRVLNPSTSATAGVLSNHLFCNINTMASKYGFGMDNIIDVEVALPTGELLKTGASSYGAAKGAVPGPGPDLSCLFRYAFGTYGIVTKMTVRLYPEAPCHQQIFPAYEEDKLEVMAEALYSVAQDNLSLELAHLMNSFYGIFMGDTNAEASKITELMPRHNLVTIFGGGSQEEADLKAEVTQRMLQDKFPMFDYLPKEAIEDMTAEYEYVDMEKWVKFFNVTVRVQRVRGSFVIGALIDKLENMVGIEKKMRAACTNQVGTNDDALPPDDASTYLQPYHMGRSAYMEYDVYTNQADKDDLIRIVLGYGRATATAMSHGMIIAAGGGALVKGLFPMMDLAMAAAQPNMVQLMDAFTKMKMALDPNNISNRRWEYDTGCMKKICF</sequence>
<dbReference type="InterPro" id="IPR016166">
    <property type="entry name" value="FAD-bd_PCMH"/>
</dbReference>
<evidence type="ECO:0000256" key="1">
    <source>
        <dbReference type="ARBA" id="ARBA00008000"/>
    </source>
</evidence>
<accession>A0A2N3G7M9</accession>
<name>A0A2N3G7M9_9ACTN</name>
<dbReference type="PANTHER" id="PTHR11748">
    <property type="entry name" value="D-LACTATE DEHYDROGENASE"/>
    <property type="match status" value="1"/>
</dbReference>
<gene>
    <name evidence="4" type="ORF">CVT63_01365</name>
</gene>
<dbReference type="InterPro" id="IPR006094">
    <property type="entry name" value="Oxid_FAD_bind_N"/>
</dbReference>
<comment type="caution">
    <text evidence="4">The sequence shown here is derived from an EMBL/GenBank/DDBJ whole genome shotgun (WGS) entry which is preliminary data.</text>
</comment>
<proteinExistence type="inferred from homology"/>
<keyword evidence="2" id="KW-0560">Oxidoreductase</keyword>
<dbReference type="Proteomes" id="UP000233654">
    <property type="component" value="Unassembled WGS sequence"/>
</dbReference>
<dbReference type="InterPro" id="IPR036318">
    <property type="entry name" value="FAD-bd_PCMH-like_sf"/>
</dbReference>
<dbReference type="Pfam" id="PF01565">
    <property type="entry name" value="FAD_binding_4"/>
    <property type="match status" value="1"/>
</dbReference>
<dbReference type="Gene3D" id="3.30.43.10">
    <property type="entry name" value="Uridine Diphospho-n-acetylenolpyruvylglucosamine Reductase, domain 2"/>
    <property type="match status" value="1"/>
</dbReference>
<dbReference type="AlphaFoldDB" id="A0A2N3G7M9"/>
<dbReference type="GO" id="GO:0008720">
    <property type="term" value="F:D-lactate dehydrogenase (NAD+) activity"/>
    <property type="evidence" value="ECO:0007669"/>
    <property type="project" value="TreeGrafter"/>
</dbReference>
<evidence type="ECO:0000256" key="2">
    <source>
        <dbReference type="ARBA" id="ARBA00023002"/>
    </source>
</evidence>
<dbReference type="GO" id="GO:0071949">
    <property type="term" value="F:FAD binding"/>
    <property type="evidence" value="ECO:0007669"/>
    <property type="project" value="InterPro"/>
</dbReference>
<dbReference type="InterPro" id="IPR016167">
    <property type="entry name" value="FAD-bd_PCMH_sub1"/>
</dbReference>
<dbReference type="GO" id="GO:1903457">
    <property type="term" value="P:lactate catabolic process"/>
    <property type="evidence" value="ECO:0007669"/>
    <property type="project" value="TreeGrafter"/>
</dbReference>
<organism evidence="4 5">
    <name type="scientific">Candidatus Anoxymicrobium japonicum</name>
    <dbReference type="NCBI Taxonomy" id="2013648"/>
    <lineage>
        <taxon>Bacteria</taxon>
        <taxon>Bacillati</taxon>
        <taxon>Actinomycetota</taxon>
        <taxon>Candidatus Geothermincolia</taxon>
        <taxon>Candidatus Geothermincolales</taxon>
        <taxon>Candidatus Anoxymicrobiaceae</taxon>
        <taxon>Candidatus Anoxymicrobium</taxon>
    </lineage>
</organism>